<organism evidence="2 3">
    <name type="scientific">Plakobranchus ocellatus</name>
    <dbReference type="NCBI Taxonomy" id="259542"/>
    <lineage>
        <taxon>Eukaryota</taxon>
        <taxon>Metazoa</taxon>
        <taxon>Spiralia</taxon>
        <taxon>Lophotrochozoa</taxon>
        <taxon>Mollusca</taxon>
        <taxon>Gastropoda</taxon>
        <taxon>Heterobranchia</taxon>
        <taxon>Euthyneura</taxon>
        <taxon>Panpulmonata</taxon>
        <taxon>Sacoglossa</taxon>
        <taxon>Placobranchoidea</taxon>
        <taxon>Plakobranchidae</taxon>
        <taxon>Plakobranchus</taxon>
    </lineage>
</organism>
<gene>
    <name evidence="2" type="ORF">PoB_004839700</name>
</gene>
<protein>
    <submittedName>
        <fullName evidence="2">Craniofacial development protein 2-like</fullName>
    </submittedName>
</protein>
<dbReference type="PANTHER" id="PTHR23227">
    <property type="entry name" value="BUCENTAUR RELATED"/>
    <property type="match status" value="1"/>
</dbReference>
<dbReference type="GO" id="GO:0003824">
    <property type="term" value="F:catalytic activity"/>
    <property type="evidence" value="ECO:0007669"/>
    <property type="project" value="InterPro"/>
</dbReference>
<dbReference type="InterPro" id="IPR005135">
    <property type="entry name" value="Endo/exonuclease/phosphatase"/>
</dbReference>
<name>A0AAV4BR99_9GAST</name>
<reference evidence="2 3" key="1">
    <citation type="journal article" date="2021" name="Elife">
        <title>Chloroplast acquisition without the gene transfer in kleptoplastic sea slugs, Plakobranchus ocellatus.</title>
        <authorList>
            <person name="Maeda T."/>
            <person name="Takahashi S."/>
            <person name="Yoshida T."/>
            <person name="Shimamura S."/>
            <person name="Takaki Y."/>
            <person name="Nagai Y."/>
            <person name="Toyoda A."/>
            <person name="Suzuki Y."/>
            <person name="Arimoto A."/>
            <person name="Ishii H."/>
            <person name="Satoh N."/>
            <person name="Nishiyama T."/>
            <person name="Hasebe M."/>
            <person name="Maruyama T."/>
            <person name="Minagawa J."/>
            <person name="Obokata J."/>
            <person name="Shigenobu S."/>
        </authorList>
    </citation>
    <scope>NUCLEOTIDE SEQUENCE [LARGE SCALE GENOMIC DNA]</scope>
</reference>
<feature type="domain" description="Endonuclease/exonuclease/phosphatase" evidence="1">
    <location>
        <begin position="73"/>
        <end position="204"/>
    </location>
</feature>
<dbReference type="PANTHER" id="PTHR23227:SF67">
    <property type="entry name" value="CRANIOFACIAL DEVELOPMENT PROTEIN 2-LIKE"/>
    <property type="match status" value="1"/>
</dbReference>
<evidence type="ECO:0000313" key="2">
    <source>
        <dbReference type="EMBL" id="GFO21892.1"/>
    </source>
</evidence>
<dbReference type="CDD" id="cd09076">
    <property type="entry name" value="L1-EN"/>
    <property type="match status" value="1"/>
</dbReference>
<accession>A0AAV4BR99</accession>
<dbReference type="InterPro" id="IPR027124">
    <property type="entry name" value="Swc5/CFDP1/2"/>
</dbReference>
<dbReference type="Proteomes" id="UP000735302">
    <property type="component" value="Unassembled WGS sequence"/>
</dbReference>
<evidence type="ECO:0000259" key="1">
    <source>
        <dbReference type="Pfam" id="PF14529"/>
    </source>
</evidence>
<dbReference type="EMBL" id="BLXT01005297">
    <property type="protein sequence ID" value="GFO21892.1"/>
    <property type="molecule type" value="Genomic_DNA"/>
</dbReference>
<dbReference type="AlphaFoldDB" id="A0AAV4BR99"/>
<dbReference type="Gene3D" id="3.60.10.10">
    <property type="entry name" value="Endonuclease/exonuclease/phosphatase"/>
    <property type="match status" value="1"/>
</dbReference>
<dbReference type="Pfam" id="PF14529">
    <property type="entry name" value="Exo_endo_phos_2"/>
    <property type="match status" value="1"/>
</dbReference>
<sequence length="402" mass="46209">MERMNLNILGLAEVRWTGAGSMKLGSKTLIYSGGHTHERGVGILFDVTTVKGLGSWCPISNRVVEAKPLNLGIIQVYAPISDSEDVEVEQFYEEIEKAKGYVKSPNIIIVMGDFNAKVGDERVEDVVGPSGIGTVNERGSRLIEWCQVNDFTITNTKRQRTWKSPGDRSRNKIDYILIQKRFRNTIKTSKSLPGAHCDSDHILVMCTFQIILKKLRKAKAYPKFQMDLLKSDEKLKDKIAVAVHNKYETLKNISKVEELWSEMKNSLNEITEKNVPKKDKKEHKKWINKEILDLMEERRKSKNVEAKYKDLNRNIKIKCNAAKEEWINQQCQEIEQKLNIDSKFMHAKIKDVSGKKIKCSSPGCIKSKDGTMFMEKEEILHRWSEYDMLRIFLKTIGAKNPK</sequence>
<keyword evidence="3" id="KW-1185">Reference proteome</keyword>
<proteinExistence type="predicted"/>
<evidence type="ECO:0000313" key="3">
    <source>
        <dbReference type="Proteomes" id="UP000735302"/>
    </source>
</evidence>
<dbReference type="InterPro" id="IPR036691">
    <property type="entry name" value="Endo/exonu/phosph_ase_sf"/>
</dbReference>
<dbReference type="SUPFAM" id="SSF56219">
    <property type="entry name" value="DNase I-like"/>
    <property type="match status" value="1"/>
</dbReference>
<comment type="caution">
    <text evidence="2">The sequence shown here is derived from an EMBL/GenBank/DDBJ whole genome shotgun (WGS) entry which is preliminary data.</text>
</comment>